<evidence type="ECO:0000313" key="2">
    <source>
        <dbReference type="EMBL" id="PFG31884.1"/>
    </source>
</evidence>
<proteinExistence type="predicted"/>
<dbReference type="RefSeq" id="WP_143741429.1">
    <property type="nucleotide sequence ID" value="NZ_PDJE01000001.1"/>
</dbReference>
<accession>A0A2A9DZ57</accession>
<dbReference type="Proteomes" id="UP000221369">
    <property type="component" value="Unassembled WGS sequence"/>
</dbReference>
<keyword evidence="3" id="KW-1185">Reference proteome</keyword>
<dbReference type="EMBL" id="PDJE01000001">
    <property type="protein sequence ID" value="PFG31884.1"/>
    <property type="molecule type" value="Genomic_DNA"/>
</dbReference>
<organism evidence="2 3">
    <name type="scientific">Paramicrobacterium agarici</name>
    <dbReference type="NCBI Taxonomy" id="630514"/>
    <lineage>
        <taxon>Bacteria</taxon>
        <taxon>Bacillati</taxon>
        <taxon>Actinomycetota</taxon>
        <taxon>Actinomycetes</taxon>
        <taxon>Micrococcales</taxon>
        <taxon>Microbacteriaceae</taxon>
        <taxon>Paramicrobacterium</taxon>
    </lineage>
</organism>
<evidence type="ECO:0000313" key="3">
    <source>
        <dbReference type="Proteomes" id="UP000221369"/>
    </source>
</evidence>
<sequence length="68" mass="7799">MGIKTKLKRMAWAAAPANMVAGEEVQVLKQQVHDLRMEVEQLRRDLDEARRDSLRIAELTDLVVERLG</sequence>
<dbReference type="AlphaFoldDB" id="A0A2A9DZ57"/>
<name>A0A2A9DZ57_9MICO</name>
<keyword evidence="1" id="KW-0175">Coiled coil</keyword>
<evidence type="ECO:0000256" key="1">
    <source>
        <dbReference type="SAM" id="Coils"/>
    </source>
</evidence>
<comment type="caution">
    <text evidence="2">The sequence shown here is derived from an EMBL/GenBank/DDBJ whole genome shotgun (WGS) entry which is preliminary data.</text>
</comment>
<gene>
    <name evidence="2" type="ORF">ATJ78_2866</name>
</gene>
<reference evidence="2 3" key="1">
    <citation type="submission" date="2017-10" db="EMBL/GenBank/DDBJ databases">
        <title>Sequencing the genomes of 1000 actinobacteria strains.</title>
        <authorList>
            <person name="Klenk H.-P."/>
        </authorList>
    </citation>
    <scope>NUCLEOTIDE SEQUENCE [LARGE SCALE GENOMIC DNA]</scope>
    <source>
        <strain evidence="2 3">DSM 21798</strain>
    </source>
</reference>
<feature type="coiled-coil region" evidence="1">
    <location>
        <begin position="25"/>
        <end position="59"/>
    </location>
</feature>
<protein>
    <submittedName>
        <fullName evidence="2">Uncharacterized protein</fullName>
    </submittedName>
</protein>